<reference evidence="1" key="1">
    <citation type="journal article" date="2014" name="Front. Microbiol.">
        <title>High frequency of phylogenetically diverse reductive dehalogenase-homologous genes in deep subseafloor sedimentary metagenomes.</title>
        <authorList>
            <person name="Kawai M."/>
            <person name="Futagami T."/>
            <person name="Toyoda A."/>
            <person name="Takaki Y."/>
            <person name="Nishi S."/>
            <person name="Hori S."/>
            <person name="Arai W."/>
            <person name="Tsubouchi T."/>
            <person name="Morono Y."/>
            <person name="Uchiyama I."/>
            <person name="Ito T."/>
            <person name="Fujiyama A."/>
            <person name="Inagaki F."/>
            <person name="Takami H."/>
        </authorList>
    </citation>
    <scope>NUCLEOTIDE SEQUENCE</scope>
    <source>
        <strain evidence="1">Expedition CK06-06</strain>
    </source>
</reference>
<accession>X1ACD8</accession>
<dbReference type="AlphaFoldDB" id="X1ACD8"/>
<feature type="non-terminal residue" evidence="1">
    <location>
        <position position="1"/>
    </location>
</feature>
<organism evidence="1">
    <name type="scientific">marine sediment metagenome</name>
    <dbReference type="NCBI Taxonomy" id="412755"/>
    <lineage>
        <taxon>unclassified sequences</taxon>
        <taxon>metagenomes</taxon>
        <taxon>ecological metagenomes</taxon>
    </lineage>
</organism>
<comment type="caution">
    <text evidence="1">The sequence shown here is derived from an EMBL/GenBank/DDBJ whole genome shotgun (WGS) entry which is preliminary data.</text>
</comment>
<evidence type="ECO:0000313" key="1">
    <source>
        <dbReference type="EMBL" id="GAG80095.1"/>
    </source>
</evidence>
<gene>
    <name evidence="1" type="ORF">S01H4_27848</name>
</gene>
<name>X1ACD8_9ZZZZ</name>
<protein>
    <submittedName>
        <fullName evidence="1">Uncharacterized protein</fullName>
    </submittedName>
</protein>
<sequence length="29" mass="3441">KLFVIKDFIIYAAVKEILLQIIYNISIRC</sequence>
<dbReference type="EMBL" id="BART01013699">
    <property type="protein sequence ID" value="GAG80095.1"/>
    <property type="molecule type" value="Genomic_DNA"/>
</dbReference>
<proteinExistence type="predicted"/>